<dbReference type="PRINTS" id="PR01217">
    <property type="entry name" value="PRICHEXTENSN"/>
</dbReference>
<proteinExistence type="predicted"/>
<feature type="compositionally biased region" description="Polar residues" evidence="1">
    <location>
        <begin position="34"/>
        <end position="43"/>
    </location>
</feature>
<feature type="region of interest" description="Disordered" evidence="1">
    <location>
        <begin position="59"/>
        <end position="82"/>
    </location>
</feature>
<dbReference type="EMBL" id="SEOQ01000026">
    <property type="protein sequence ID" value="TFY72069.1"/>
    <property type="molecule type" value="Genomic_DNA"/>
</dbReference>
<dbReference type="AlphaFoldDB" id="A0A4Y9ZF70"/>
<evidence type="ECO:0000313" key="3">
    <source>
        <dbReference type="Proteomes" id="UP000298327"/>
    </source>
</evidence>
<name>A0A4Y9ZF70_9AGAM</name>
<feature type="compositionally biased region" description="Low complexity" evidence="1">
    <location>
        <begin position="61"/>
        <end position="82"/>
    </location>
</feature>
<feature type="compositionally biased region" description="Low complexity" evidence="1">
    <location>
        <begin position="23"/>
        <end position="33"/>
    </location>
</feature>
<keyword evidence="3" id="KW-1185">Reference proteome</keyword>
<organism evidence="2 3">
    <name type="scientific">Dentipellis fragilis</name>
    <dbReference type="NCBI Taxonomy" id="205917"/>
    <lineage>
        <taxon>Eukaryota</taxon>
        <taxon>Fungi</taxon>
        <taxon>Dikarya</taxon>
        <taxon>Basidiomycota</taxon>
        <taxon>Agaricomycotina</taxon>
        <taxon>Agaricomycetes</taxon>
        <taxon>Russulales</taxon>
        <taxon>Hericiaceae</taxon>
        <taxon>Dentipellis</taxon>
    </lineage>
</organism>
<accession>A0A4Y9ZF70</accession>
<evidence type="ECO:0000256" key="1">
    <source>
        <dbReference type="SAM" id="MobiDB-lite"/>
    </source>
</evidence>
<feature type="region of interest" description="Disordered" evidence="1">
    <location>
        <begin position="152"/>
        <end position="373"/>
    </location>
</feature>
<dbReference type="Proteomes" id="UP000298327">
    <property type="component" value="Unassembled WGS sequence"/>
</dbReference>
<dbReference type="OrthoDB" id="10433005at2759"/>
<feature type="compositionally biased region" description="Pro residues" evidence="1">
    <location>
        <begin position="190"/>
        <end position="201"/>
    </location>
</feature>
<sequence length="415" mass="44305">MTRQTTARLLPFAPRQQSPVQPYLPSYSPSKSKMQSAGLSVSTEQVVYARTRRTLTPSMFSEASYESTATSSSSSSNSSDSSSAFSIAQASSVSSPPSSLPPSPAYVPSPIDARISSADEYTLNYFPSVVLGCHLLTSTAIYVHRPSVLAFRKPRPLPRPPSERDSPSTSPLRSPDSHRSFSMSEIRASLPPPSLPTPPSTPGVLVTPNTPPPYSESPRRTVRLPSPPPLPPLVIVRSSQPTLKAPPSTFLSLSPISDDATAPSDGSSEGTFSIPPPPSLATLKTQPSHAHRSSTSSTSSESTMTPTPTPTQSSVTSSLWHSASPAPSSTLAPRHDTRHRRSSSASTIPRPLPSVPPMTIPGRMSHTNDYPSPISAVRSRRRIGEEQWSIGEHEAEDGEVGIDWDLIDEVMASSL</sequence>
<gene>
    <name evidence="2" type="ORF">EVG20_g925</name>
</gene>
<feature type="region of interest" description="Disordered" evidence="1">
    <location>
        <begin position="1"/>
        <end position="43"/>
    </location>
</feature>
<feature type="compositionally biased region" description="Pro residues" evidence="1">
    <location>
        <begin position="350"/>
        <end position="359"/>
    </location>
</feature>
<comment type="caution">
    <text evidence="2">The sequence shown here is derived from an EMBL/GenBank/DDBJ whole genome shotgun (WGS) entry which is preliminary data.</text>
</comment>
<protein>
    <submittedName>
        <fullName evidence="2">Uncharacterized protein</fullName>
    </submittedName>
</protein>
<feature type="compositionally biased region" description="Low complexity" evidence="1">
    <location>
        <begin position="293"/>
        <end position="329"/>
    </location>
</feature>
<reference evidence="2 3" key="1">
    <citation type="submission" date="2019-02" db="EMBL/GenBank/DDBJ databases">
        <title>Genome sequencing of the rare red list fungi Dentipellis fragilis.</title>
        <authorList>
            <person name="Buettner E."/>
            <person name="Kellner H."/>
        </authorList>
    </citation>
    <scope>NUCLEOTIDE SEQUENCE [LARGE SCALE GENOMIC DNA]</scope>
    <source>
        <strain evidence="2 3">DSM 105465</strain>
    </source>
</reference>
<evidence type="ECO:0000313" key="2">
    <source>
        <dbReference type="EMBL" id="TFY72069.1"/>
    </source>
</evidence>